<keyword evidence="9" id="KW-0106">Calcium</keyword>
<evidence type="ECO:0000256" key="1">
    <source>
        <dbReference type="ARBA" id="ARBA00004123"/>
    </source>
</evidence>
<keyword evidence="6" id="KW-0963">Cytoplasm</keyword>
<dbReference type="CDD" id="cd04048">
    <property type="entry name" value="C2A_Copine"/>
    <property type="match status" value="1"/>
</dbReference>
<organism evidence="13">
    <name type="scientific">Hirondellea gigas</name>
    <dbReference type="NCBI Taxonomy" id="1518452"/>
    <lineage>
        <taxon>Eukaryota</taxon>
        <taxon>Metazoa</taxon>
        <taxon>Ecdysozoa</taxon>
        <taxon>Arthropoda</taxon>
        <taxon>Crustacea</taxon>
        <taxon>Multicrustacea</taxon>
        <taxon>Malacostraca</taxon>
        <taxon>Eumalacostraca</taxon>
        <taxon>Peracarida</taxon>
        <taxon>Amphipoda</taxon>
        <taxon>Amphilochidea</taxon>
        <taxon>Lysianassida</taxon>
        <taxon>Lysianassidira</taxon>
        <taxon>Lysianassoidea</taxon>
        <taxon>Lysianassidae</taxon>
        <taxon>Hirondellea</taxon>
    </lineage>
</organism>
<dbReference type="SUPFAM" id="SSF49562">
    <property type="entry name" value="C2 domain (Calcium/lipid-binding domain, CaLB)"/>
    <property type="match status" value="2"/>
</dbReference>
<keyword evidence="5" id="KW-1003">Cell membrane</keyword>
<dbReference type="InterPro" id="IPR010734">
    <property type="entry name" value="Copine_C"/>
</dbReference>
<evidence type="ECO:0000313" key="13">
    <source>
        <dbReference type="EMBL" id="LAB67297.1"/>
    </source>
</evidence>
<dbReference type="GO" id="GO:0071277">
    <property type="term" value="P:cellular response to calcium ion"/>
    <property type="evidence" value="ECO:0007669"/>
    <property type="project" value="TreeGrafter"/>
</dbReference>
<dbReference type="Gene3D" id="3.40.50.410">
    <property type="entry name" value="von Willebrand factor, type A domain"/>
    <property type="match status" value="1"/>
</dbReference>
<dbReference type="PANTHER" id="PTHR10857">
    <property type="entry name" value="COPINE"/>
    <property type="match status" value="1"/>
</dbReference>
<dbReference type="SUPFAM" id="SSF53300">
    <property type="entry name" value="vWA-like"/>
    <property type="match status" value="1"/>
</dbReference>
<dbReference type="GO" id="GO:0005634">
    <property type="term" value="C:nucleus"/>
    <property type="evidence" value="ECO:0007669"/>
    <property type="project" value="UniProtKB-SubCell"/>
</dbReference>
<dbReference type="Pfam" id="PF07002">
    <property type="entry name" value="Copine"/>
    <property type="match status" value="1"/>
</dbReference>
<dbReference type="InterPro" id="IPR002035">
    <property type="entry name" value="VWF_A"/>
</dbReference>
<feature type="domain" description="C2" evidence="12">
    <location>
        <begin position="1"/>
        <end position="120"/>
    </location>
</feature>
<keyword evidence="10" id="KW-0472">Membrane</keyword>
<comment type="subcellular location">
    <subcellularLocation>
        <location evidence="2">Cell membrane</location>
    </subcellularLocation>
    <subcellularLocation>
        <location evidence="3">Cytoplasm</location>
    </subcellularLocation>
    <subcellularLocation>
        <location evidence="1">Nucleus</location>
    </subcellularLocation>
</comment>
<protein>
    <submittedName>
        <fullName evidence="13">Copine-8-like</fullName>
    </submittedName>
</protein>
<keyword evidence="8" id="KW-0677">Repeat</keyword>
<evidence type="ECO:0000256" key="7">
    <source>
        <dbReference type="ARBA" id="ARBA00022723"/>
    </source>
</evidence>
<dbReference type="InterPro" id="IPR035892">
    <property type="entry name" value="C2_domain_sf"/>
</dbReference>
<evidence type="ECO:0000259" key="12">
    <source>
        <dbReference type="PROSITE" id="PS50004"/>
    </source>
</evidence>
<evidence type="ECO:0000256" key="6">
    <source>
        <dbReference type="ARBA" id="ARBA00022490"/>
    </source>
</evidence>
<evidence type="ECO:0000256" key="11">
    <source>
        <dbReference type="ARBA" id="ARBA00023242"/>
    </source>
</evidence>
<dbReference type="InterPro" id="IPR037768">
    <property type="entry name" value="C2B_Copine"/>
</dbReference>
<evidence type="ECO:0000313" key="14">
    <source>
        <dbReference type="EMBL" id="LAC19559.1"/>
    </source>
</evidence>
<dbReference type="GO" id="GO:0005737">
    <property type="term" value="C:cytoplasm"/>
    <property type="evidence" value="ECO:0007669"/>
    <property type="project" value="UniProtKB-SubCell"/>
</dbReference>
<keyword evidence="11" id="KW-0539">Nucleus</keyword>
<sequence length="529" mass="58363">MPSLGEKLELSFSATKLKNKDMMSKSDPICVVGLCDVEGGEVKEIGRTEVVKDNVNPVWVTKFILDYHFETRQMLVLSVYDWDYKGDSQTAVLNKKDLIGNVGVSIGQLINAGGKGNLDLGKKNGTLTVTAEPIQVSNEAFCISYCASGLDKKDTFGKSDPFLVFRRQNQDKSYTIVHKTEVIKKSLDPVWAPMVLPITLLCAGDENRNIKIECYDADDNGKHDLIGECNTTVSQMRLGPVESNVLNLINPKKLGKKKYTNSGVLKLMNMGTREELTFLHHIRKGTQMHFTIGVDFTSSNGDPKDSSSLHYYKQGHENEYMSAIHAVAQVMQDYDTDGYFPALGFGGKLADGRVSHGFFMNGSSNNPNCKGVSGLLQAYYNAVQSITPYNPTNLSPIINHVAAIAAKNNNGRSYQIVLLLTNGGISDMDATKRAIVNAADLPMSIIIVGVGKDDFSDLHELDADNKRISHEGKLADRDIVQFVELRKFMSNDGEITGANRAALARAVLEELPYQFMDWIRKREGQSAQL</sequence>
<evidence type="ECO:0000256" key="4">
    <source>
        <dbReference type="ARBA" id="ARBA00009048"/>
    </source>
</evidence>
<reference evidence="13" key="2">
    <citation type="journal article" date="2018" name="Biosci. Biotechnol. Biochem.">
        <title>Polysaccharide hydrolase of the hadal zone amphipods Hirondellea gigas.</title>
        <authorList>
            <person name="Kobayashi H."/>
            <person name="Nagahama T."/>
            <person name="Arai W."/>
            <person name="Sasagawa Y."/>
            <person name="Umeda M."/>
            <person name="Hayashi T."/>
            <person name="Nikaido I."/>
            <person name="Watanabe H."/>
            <person name="Oguri K."/>
            <person name="Kitazato H."/>
            <person name="Fujioka K."/>
            <person name="Kido Y."/>
            <person name="Takami H."/>
        </authorList>
    </citation>
    <scope>NUCLEOTIDE SEQUENCE</scope>
    <source>
        <tissue evidence="13">Whole body</tissue>
    </source>
</reference>
<dbReference type="FunFam" id="2.60.40.150:FF:000042">
    <property type="entry name" value="Copine 3"/>
    <property type="match status" value="1"/>
</dbReference>
<name>A0A2P2HZT6_9CRUS</name>
<evidence type="ECO:0000256" key="5">
    <source>
        <dbReference type="ARBA" id="ARBA00022475"/>
    </source>
</evidence>
<dbReference type="SMART" id="SM00327">
    <property type="entry name" value="VWA"/>
    <property type="match status" value="1"/>
</dbReference>
<dbReference type="GO" id="GO:0032991">
    <property type="term" value="C:protein-containing complex"/>
    <property type="evidence" value="ECO:0007669"/>
    <property type="project" value="UniProtKB-ARBA"/>
</dbReference>
<keyword evidence="7" id="KW-0479">Metal-binding</keyword>
<dbReference type="CDD" id="cd04047">
    <property type="entry name" value="C2B_Copine"/>
    <property type="match status" value="1"/>
</dbReference>
<dbReference type="PANTHER" id="PTHR10857:SF106">
    <property type="entry name" value="C2 DOMAIN-CONTAINING PROTEIN"/>
    <property type="match status" value="1"/>
</dbReference>
<evidence type="ECO:0000256" key="10">
    <source>
        <dbReference type="ARBA" id="ARBA00023136"/>
    </source>
</evidence>
<reference evidence="14" key="1">
    <citation type="submission" date="2017-11" db="EMBL/GenBank/DDBJ databases">
        <title>The sensing device of the deep-sea amphipod.</title>
        <authorList>
            <person name="Kobayashi H."/>
            <person name="Nagahama T."/>
            <person name="Arai W."/>
            <person name="Sasagawa Y."/>
            <person name="Umeda M."/>
            <person name="Hayashi T."/>
            <person name="Nikaido I."/>
            <person name="Watanabe H."/>
            <person name="Oguri K."/>
            <person name="Kitazato H."/>
            <person name="Fujioka K."/>
            <person name="Kido Y."/>
            <person name="Takami H."/>
        </authorList>
    </citation>
    <scope>NUCLEOTIDE SEQUENCE</scope>
    <source>
        <tissue evidence="14">Whole body</tissue>
    </source>
</reference>
<dbReference type="EMBL" id="IACT01000108">
    <property type="protein sequence ID" value="LAC19559.1"/>
    <property type="molecule type" value="mRNA"/>
</dbReference>
<dbReference type="InterPro" id="IPR036465">
    <property type="entry name" value="vWFA_dom_sf"/>
</dbReference>
<evidence type="ECO:0000256" key="8">
    <source>
        <dbReference type="ARBA" id="ARBA00022737"/>
    </source>
</evidence>
<dbReference type="GO" id="GO:0005886">
    <property type="term" value="C:plasma membrane"/>
    <property type="evidence" value="ECO:0007669"/>
    <property type="project" value="UniProtKB-SubCell"/>
</dbReference>
<dbReference type="InterPro" id="IPR045052">
    <property type="entry name" value="Copine"/>
</dbReference>
<evidence type="ECO:0000256" key="2">
    <source>
        <dbReference type="ARBA" id="ARBA00004236"/>
    </source>
</evidence>
<dbReference type="AlphaFoldDB" id="A0A2P2HZT6"/>
<dbReference type="SMART" id="SM00239">
    <property type="entry name" value="C2"/>
    <property type="match status" value="2"/>
</dbReference>
<comment type="similarity">
    <text evidence="4">Belongs to the copine family.</text>
</comment>
<dbReference type="InterPro" id="IPR000008">
    <property type="entry name" value="C2_dom"/>
</dbReference>
<dbReference type="GO" id="GO:0005544">
    <property type="term" value="F:calcium-dependent phospholipid binding"/>
    <property type="evidence" value="ECO:0007669"/>
    <property type="project" value="InterPro"/>
</dbReference>
<dbReference type="PROSITE" id="PS50004">
    <property type="entry name" value="C2"/>
    <property type="match status" value="2"/>
</dbReference>
<dbReference type="Gene3D" id="2.60.40.150">
    <property type="entry name" value="C2 domain"/>
    <property type="match status" value="2"/>
</dbReference>
<dbReference type="EMBL" id="IACF01001605">
    <property type="protein sequence ID" value="LAB67297.1"/>
    <property type="molecule type" value="mRNA"/>
</dbReference>
<dbReference type="GO" id="GO:0046872">
    <property type="term" value="F:metal ion binding"/>
    <property type="evidence" value="ECO:0007669"/>
    <property type="project" value="UniProtKB-KW"/>
</dbReference>
<evidence type="ECO:0000256" key="3">
    <source>
        <dbReference type="ARBA" id="ARBA00004496"/>
    </source>
</evidence>
<accession>A0A2P2HZT6</accession>
<proteinExistence type="evidence at transcript level"/>
<dbReference type="Pfam" id="PF00168">
    <property type="entry name" value="C2"/>
    <property type="match status" value="2"/>
</dbReference>
<evidence type="ECO:0000256" key="9">
    <source>
        <dbReference type="ARBA" id="ARBA00022837"/>
    </source>
</evidence>
<feature type="domain" description="C2" evidence="12">
    <location>
        <begin position="123"/>
        <end position="246"/>
    </location>
</feature>